<gene>
    <name evidence="6" type="primary">yhhW</name>
    <name evidence="6" type="ORF">KL86DYS1_11110</name>
</gene>
<evidence type="ECO:0000256" key="2">
    <source>
        <dbReference type="PIRSR" id="PIRSR006232-1"/>
    </source>
</evidence>
<evidence type="ECO:0000313" key="6">
    <source>
        <dbReference type="EMBL" id="SBV94348.1"/>
    </source>
</evidence>
<feature type="binding site" evidence="2">
    <location>
        <position position="60"/>
    </location>
    <ligand>
        <name>Fe cation</name>
        <dbReference type="ChEBI" id="CHEBI:24875"/>
    </ligand>
</feature>
<feature type="binding site" evidence="2">
    <location>
        <position position="104"/>
    </location>
    <ligand>
        <name>Fe cation</name>
        <dbReference type="ChEBI" id="CHEBI:24875"/>
    </ligand>
</feature>
<dbReference type="Gene3D" id="2.60.120.10">
    <property type="entry name" value="Jelly Rolls"/>
    <property type="match status" value="2"/>
</dbReference>
<dbReference type="SUPFAM" id="SSF51182">
    <property type="entry name" value="RmlC-like cupins"/>
    <property type="match status" value="1"/>
</dbReference>
<dbReference type="PANTHER" id="PTHR43212:SF3">
    <property type="entry name" value="QUERCETIN 2,3-DIOXYGENASE"/>
    <property type="match status" value="1"/>
</dbReference>
<evidence type="ECO:0000256" key="1">
    <source>
        <dbReference type="ARBA" id="ARBA00008416"/>
    </source>
</evidence>
<dbReference type="PIRSF" id="PIRSF006232">
    <property type="entry name" value="Pirin"/>
    <property type="match status" value="1"/>
</dbReference>
<dbReference type="InterPro" id="IPR041602">
    <property type="entry name" value="Quercetinase_C"/>
</dbReference>
<protein>
    <submittedName>
        <fullName evidence="6">Quercetin 2,3-dioxygenase</fullName>
        <ecNumber evidence="6">1.13.11.24</ecNumber>
    </submittedName>
</protein>
<dbReference type="InterPro" id="IPR011051">
    <property type="entry name" value="RmlC_Cupin_sf"/>
</dbReference>
<keyword evidence="6" id="KW-0560">Oxidoreductase</keyword>
<comment type="cofactor">
    <cofactor evidence="2">
        <name>Fe cation</name>
        <dbReference type="ChEBI" id="CHEBI:24875"/>
    </cofactor>
    <text evidence="2">Binds 1 Fe cation per subunit.</text>
</comment>
<accession>A0A212J4H8</accession>
<keyword evidence="6" id="KW-0223">Dioxygenase</keyword>
<keyword evidence="2" id="KW-0479">Metal-binding</keyword>
<evidence type="ECO:0000256" key="3">
    <source>
        <dbReference type="RuleBase" id="RU003457"/>
    </source>
</evidence>
<dbReference type="GO" id="GO:0046872">
    <property type="term" value="F:metal ion binding"/>
    <property type="evidence" value="ECO:0007669"/>
    <property type="project" value="UniProtKB-KW"/>
</dbReference>
<dbReference type="CDD" id="cd02910">
    <property type="entry name" value="cupin_Yhhw_N"/>
    <property type="match status" value="1"/>
</dbReference>
<organism evidence="6">
    <name type="scientific">uncultured Dysgonomonas sp</name>
    <dbReference type="NCBI Taxonomy" id="206096"/>
    <lineage>
        <taxon>Bacteria</taxon>
        <taxon>Pseudomonadati</taxon>
        <taxon>Bacteroidota</taxon>
        <taxon>Bacteroidia</taxon>
        <taxon>Bacteroidales</taxon>
        <taxon>Dysgonomonadaceae</taxon>
        <taxon>Dysgonomonas</taxon>
        <taxon>environmental samples</taxon>
    </lineage>
</organism>
<dbReference type="Pfam" id="PF17954">
    <property type="entry name" value="Pirin_C_2"/>
    <property type="match status" value="1"/>
</dbReference>
<dbReference type="GO" id="GO:0008127">
    <property type="term" value="F:quercetin 2,3-dioxygenase activity"/>
    <property type="evidence" value="ECO:0007669"/>
    <property type="project" value="UniProtKB-EC"/>
</dbReference>
<comment type="similarity">
    <text evidence="1 3">Belongs to the pirin family.</text>
</comment>
<evidence type="ECO:0000259" key="5">
    <source>
        <dbReference type="Pfam" id="PF17954"/>
    </source>
</evidence>
<feature type="domain" description="Pirin N-terminal" evidence="4">
    <location>
        <begin position="12"/>
        <end position="120"/>
    </location>
</feature>
<dbReference type="InterPro" id="IPR003829">
    <property type="entry name" value="Pirin_N_dom"/>
</dbReference>
<dbReference type="RefSeq" id="WP_296938966.1">
    <property type="nucleotide sequence ID" value="NZ_LT599032.1"/>
</dbReference>
<evidence type="ECO:0000259" key="4">
    <source>
        <dbReference type="Pfam" id="PF02678"/>
    </source>
</evidence>
<dbReference type="InterPro" id="IPR012093">
    <property type="entry name" value="Pirin"/>
</dbReference>
<keyword evidence="2" id="KW-0408">Iron</keyword>
<reference evidence="6" key="1">
    <citation type="submission" date="2016-04" db="EMBL/GenBank/DDBJ databases">
        <authorList>
            <person name="Evans L.H."/>
            <person name="Alamgir A."/>
            <person name="Owens N."/>
            <person name="Weber N.D."/>
            <person name="Virtaneva K."/>
            <person name="Barbian K."/>
            <person name="Babar A."/>
            <person name="Rosenke K."/>
        </authorList>
    </citation>
    <scope>NUCLEOTIDE SEQUENCE</scope>
    <source>
        <strain evidence="6">86-1</strain>
    </source>
</reference>
<dbReference type="EC" id="1.13.11.24" evidence="6"/>
<dbReference type="InterPro" id="IPR014710">
    <property type="entry name" value="RmlC-like_jellyroll"/>
</dbReference>
<feature type="binding site" evidence="2">
    <location>
        <position position="58"/>
    </location>
    <ligand>
        <name>Fe cation</name>
        <dbReference type="ChEBI" id="CHEBI:24875"/>
    </ligand>
</feature>
<dbReference type="EMBL" id="FLUM01000001">
    <property type="protein sequence ID" value="SBV94348.1"/>
    <property type="molecule type" value="Genomic_DNA"/>
</dbReference>
<dbReference type="PANTHER" id="PTHR43212">
    <property type="entry name" value="QUERCETIN 2,3-DIOXYGENASE"/>
    <property type="match status" value="1"/>
</dbReference>
<feature type="domain" description="Quercetin 2,3-dioxygenase C-terminal cupin" evidence="5">
    <location>
        <begin position="154"/>
        <end position="236"/>
    </location>
</feature>
<name>A0A212J4H8_9BACT</name>
<dbReference type="AlphaFoldDB" id="A0A212J4H8"/>
<dbReference type="Pfam" id="PF02678">
    <property type="entry name" value="Pirin"/>
    <property type="match status" value="1"/>
</dbReference>
<feature type="binding site" evidence="2">
    <location>
        <position position="102"/>
    </location>
    <ligand>
        <name>Fe cation</name>
        <dbReference type="ChEBI" id="CHEBI:24875"/>
    </ligand>
</feature>
<proteinExistence type="inferred from homology"/>
<sequence length="240" mass="27289">MKTTLYRASSRGHAYHGWLDTYHTFSFANYYNPDRINFGALRVVNDDIVKGGEGFGTHPHDNMEIVSIPLYGDLEHKDSMGHTEVIRAGEVQVMSAGTGITHSEYNSNEDKPVNFFQIWVFPDKRNVTPRYDQRAFDYIHSKNQLVQIVGPKDDADNTGLWIHQNAWFNIGTFEKGKEIEYKIKGKGNGVFAMVVEGEFTVEGQKLHHRDGFGIQDTDMVKITADSDNARILLIDVPMEF</sequence>